<dbReference type="Gene3D" id="3.80.10.10">
    <property type="entry name" value="Ribonuclease Inhibitor"/>
    <property type="match status" value="2"/>
</dbReference>
<feature type="region of interest" description="Disordered" evidence="1">
    <location>
        <begin position="1"/>
        <end position="34"/>
    </location>
</feature>
<dbReference type="InterPro" id="IPR032675">
    <property type="entry name" value="LRR_dom_sf"/>
</dbReference>
<comment type="caution">
    <text evidence="2">The sequence shown here is derived from an EMBL/GenBank/DDBJ whole genome shotgun (WGS) entry which is preliminary data.</text>
</comment>
<dbReference type="PANTHER" id="PTHR46984:SF1">
    <property type="entry name" value="LEUCINE-RICH REPEAT-CONTAINING PROTEIN 71"/>
    <property type="match status" value="1"/>
</dbReference>
<dbReference type="SMART" id="SM00368">
    <property type="entry name" value="LRR_RI"/>
    <property type="match status" value="4"/>
</dbReference>
<dbReference type="PANTHER" id="PTHR46984">
    <property type="entry name" value="LEUCINE-RICH REPEAT-CONTAINING PROTEIN 71"/>
    <property type="match status" value="1"/>
</dbReference>
<evidence type="ECO:0000313" key="2">
    <source>
        <dbReference type="EMBL" id="KAK0145600.1"/>
    </source>
</evidence>
<organism evidence="2 3">
    <name type="scientific">Merluccius polli</name>
    <name type="common">Benguela hake</name>
    <name type="synonym">Merluccius cadenati</name>
    <dbReference type="NCBI Taxonomy" id="89951"/>
    <lineage>
        <taxon>Eukaryota</taxon>
        <taxon>Metazoa</taxon>
        <taxon>Chordata</taxon>
        <taxon>Craniata</taxon>
        <taxon>Vertebrata</taxon>
        <taxon>Euteleostomi</taxon>
        <taxon>Actinopterygii</taxon>
        <taxon>Neopterygii</taxon>
        <taxon>Teleostei</taxon>
        <taxon>Neoteleostei</taxon>
        <taxon>Acanthomorphata</taxon>
        <taxon>Zeiogadaria</taxon>
        <taxon>Gadariae</taxon>
        <taxon>Gadiformes</taxon>
        <taxon>Gadoidei</taxon>
        <taxon>Merlucciidae</taxon>
        <taxon>Merluccius</taxon>
    </lineage>
</organism>
<proteinExistence type="predicted"/>
<feature type="region of interest" description="Disordered" evidence="1">
    <location>
        <begin position="285"/>
        <end position="382"/>
    </location>
</feature>
<evidence type="ECO:0000313" key="3">
    <source>
        <dbReference type="Proteomes" id="UP001174136"/>
    </source>
</evidence>
<evidence type="ECO:0000256" key="1">
    <source>
        <dbReference type="SAM" id="MobiDB-lite"/>
    </source>
</evidence>
<dbReference type="EMBL" id="JAOPHQ010002848">
    <property type="protein sequence ID" value="KAK0145600.1"/>
    <property type="molecule type" value="Genomic_DNA"/>
</dbReference>
<gene>
    <name evidence="2" type="primary">Lrrc71</name>
    <name evidence="2" type="ORF">N1851_015498</name>
</gene>
<feature type="compositionally biased region" description="Polar residues" evidence="1">
    <location>
        <begin position="301"/>
        <end position="318"/>
    </location>
</feature>
<reference evidence="2" key="1">
    <citation type="journal article" date="2023" name="Front. Mar. Sci.">
        <title>A new Merluccius polli reference genome to investigate the effects of global change in West African waters.</title>
        <authorList>
            <person name="Mateo J.L."/>
            <person name="Blanco-Fernandez C."/>
            <person name="Garcia-Vazquez E."/>
            <person name="Machado-Schiaffino G."/>
        </authorList>
    </citation>
    <scope>NUCLEOTIDE SEQUENCE</scope>
    <source>
        <strain evidence="2">C29</strain>
        <tissue evidence="2">Fin</tissue>
    </source>
</reference>
<dbReference type="Proteomes" id="UP001174136">
    <property type="component" value="Unassembled WGS sequence"/>
</dbReference>
<protein>
    <submittedName>
        <fullName evidence="2">Leucine-rich repeat-containing protein 71</fullName>
    </submittedName>
</protein>
<dbReference type="SUPFAM" id="SSF52047">
    <property type="entry name" value="RNI-like"/>
    <property type="match status" value="1"/>
</dbReference>
<feature type="compositionally biased region" description="Basic and acidic residues" evidence="1">
    <location>
        <begin position="8"/>
        <end position="27"/>
    </location>
</feature>
<dbReference type="InterPro" id="IPR053040">
    <property type="entry name" value="LRR-containing_protein_71"/>
</dbReference>
<dbReference type="AlphaFoldDB" id="A0AA47MSY8"/>
<keyword evidence="3" id="KW-1185">Reference proteome</keyword>
<feature type="compositionally biased region" description="Basic and acidic residues" evidence="1">
    <location>
        <begin position="321"/>
        <end position="351"/>
    </location>
</feature>
<dbReference type="Pfam" id="PF13516">
    <property type="entry name" value="LRR_6"/>
    <property type="match status" value="4"/>
</dbReference>
<dbReference type="InterPro" id="IPR001611">
    <property type="entry name" value="Leu-rich_rpt"/>
</dbReference>
<sequence length="476" mass="51997">MSKKRPEKTKDRSEKANAVAAEDHPSTTEDYQCSGNLHTDLQELGLLVGMREIPVVTARRPAALSPAMDEDTEHDHTEAESQLLYAKPGILVVLDNEDPLTLKSIRTCGWKVDVLVARVLCKILPSLSNLQSLHLWQARLSDQMVISLNNTFPLCSNLRTVVLEGNPLPEQSYHLLMSKDSTLTHLSLRNNRIGEEGARLIGLALSMATSANRNLVSLNLAFNSIGDAGAAHIAQGLRLNRVLLCLSLCNNKIGDTGAAHLAKVLGPFALTHEEIVERRRLLLDREQSSSEPSPIERSLAAPSSSSLNTNTNKASSRGSVRRRETSKKDEKPAVTKKDDPKSTKKSSEPKVHRGKAGKPGTKDKNSSVCDPEVEPPESPLLETSVQHRDGQVLLSGNTALSSLNLSGNQISAQSLPLFMSSLRMQTEGGGLLRLCLQRNRFSADCEDLLKIQELMALRDPLNKTTASQLEQEDQGD</sequence>
<accession>A0AA47MSY8</accession>
<name>A0AA47MSY8_MERPO</name>